<evidence type="ECO:0000256" key="4">
    <source>
        <dbReference type="ARBA" id="ARBA00032976"/>
    </source>
</evidence>
<reference evidence="6 7" key="1">
    <citation type="submission" date="2020-02" db="EMBL/GenBank/DDBJ databases">
        <authorList>
            <person name="Zheng R.K."/>
            <person name="Sun C.M."/>
        </authorList>
    </citation>
    <scope>NUCLEOTIDE SEQUENCE [LARGE SCALE GENOMIC DNA]</scope>
    <source>
        <strain evidence="7">zrk23</strain>
    </source>
</reference>
<dbReference type="SUPFAM" id="SSF88713">
    <property type="entry name" value="Glycoside hydrolase/deacetylase"/>
    <property type="match status" value="1"/>
</dbReference>
<dbReference type="RefSeq" id="WP_165325845.1">
    <property type="nucleotide sequence ID" value="NZ_CP049109.1"/>
</dbReference>
<dbReference type="KEGG" id="spzr:G5C33_02925"/>
<sequence>MSLDSAYLEYPKRHEGMDHGLYTPSPMPSRKPVAWPGGKPVAVTLLVNLEWFPITPEDKPFRAPGHMVTPYPDFRHYTAREYGTRVGFYRLLDAFAKAGVTATIAVNSAIAERYPSIIADILGAGHEIIAHATDMNATIASTLDEDAERAIITQARDTLAQVMGKAPRGWQSIARSQSFDTPRLLVEAGFDYMCDWVNDDLPWVATTDAGTITSVPFNHELSDRQMIAVQQHSMDSVAVQIEDALDWLKAEAAQYGAGRVLPFTLTPYITGLPYRMDAFEALLGRMASDEATWFASAGQLVDAWKPQAV</sequence>
<dbReference type="GO" id="GO:0005975">
    <property type="term" value="P:carbohydrate metabolic process"/>
    <property type="evidence" value="ECO:0007669"/>
    <property type="project" value="InterPro"/>
</dbReference>
<protein>
    <recommendedName>
        <fullName evidence="3">Chitooligosaccharide deacetylase</fullName>
    </recommendedName>
    <alternativeName>
        <fullName evidence="4">Nodulation protein B</fullName>
    </alternativeName>
</protein>
<name>A0A6G6Y2Q0_9SPHN</name>
<dbReference type="InterPro" id="IPR002509">
    <property type="entry name" value="NODB_dom"/>
</dbReference>
<evidence type="ECO:0000259" key="5">
    <source>
        <dbReference type="Pfam" id="PF01522"/>
    </source>
</evidence>
<dbReference type="AlphaFoldDB" id="A0A6G6Y2Q0"/>
<accession>A0A6G6Y2Q0</accession>
<keyword evidence="7" id="KW-1185">Reference proteome</keyword>
<dbReference type="PANTHER" id="PTHR43123:SF4">
    <property type="entry name" value="POLYSACCHARIDE DEACETYLASE"/>
    <property type="match status" value="1"/>
</dbReference>
<gene>
    <name evidence="6" type="ORF">G5C33_02925</name>
</gene>
<evidence type="ECO:0000313" key="7">
    <source>
        <dbReference type="Proteomes" id="UP000501568"/>
    </source>
</evidence>
<feature type="domain" description="NodB homology" evidence="5">
    <location>
        <begin position="89"/>
        <end position="191"/>
    </location>
</feature>
<proteinExistence type="inferred from homology"/>
<evidence type="ECO:0000256" key="3">
    <source>
        <dbReference type="ARBA" id="ARBA00020071"/>
    </source>
</evidence>
<dbReference type="Proteomes" id="UP000501568">
    <property type="component" value="Chromosome"/>
</dbReference>
<dbReference type="CDD" id="cd10979">
    <property type="entry name" value="CE4_PuuE_like"/>
    <property type="match status" value="1"/>
</dbReference>
<dbReference type="Gene3D" id="3.20.20.370">
    <property type="entry name" value="Glycoside hydrolase/deacetylase"/>
    <property type="match status" value="1"/>
</dbReference>
<comment type="similarity">
    <text evidence="2">Belongs to the polysaccharide deacetylase family.</text>
</comment>
<dbReference type="PANTHER" id="PTHR43123">
    <property type="entry name" value="POLYSACCHARIDE DEACETYLASE-RELATED"/>
    <property type="match status" value="1"/>
</dbReference>
<dbReference type="EMBL" id="CP049109">
    <property type="protein sequence ID" value="QIG78846.1"/>
    <property type="molecule type" value="Genomic_DNA"/>
</dbReference>
<organism evidence="6 7">
    <name type="scientific">Stakelama tenebrarum</name>
    <dbReference type="NCBI Taxonomy" id="2711215"/>
    <lineage>
        <taxon>Bacteria</taxon>
        <taxon>Pseudomonadati</taxon>
        <taxon>Pseudomonadota</taxon>
        <taxon>Alphaproteobacteria</taxon>
        <taxon>Sphingomonadales</taxon>
        <taxon>Sphingomonadaceae</taxon>
        <taxon>Stakelama</taxon>
    </lineage>
</organism>
<comment type="function">
    <text evidence="1">Is involved in generating a small heat-stable compound (Nod), an acylated oligomer of N-acetylglucosamine, that stimulates mitosis in various plant protoplasts.</text>
</comment>
<dbReference type="InterPro" id="IPR011330">
    <property type="entry name" value="Glyco_hydro/deAcase_b/a-brl"/>
</dbReference>
<evidence type="ECO:0000256" key="1">
    <source>
        <dbReference type="ARBA" id="ARBA00003236"/>
    </source>
</evidence>
<dbReference type="Pfam" id="PF01522">
    <property type="entry name" value="Polysacc_deac_1"/>
    <property type="match status" value="1"/>
</dbReference>
<evidence type="ECO:0000256" key="2">
    <source>
        <dbReference type="ARBA" id="ARBA00010973"/>
    </source>
</evidence>
<dbReference type="GO" id="GO:0016810">
    <property type="term" value="F:hydrolase activity, acting on carbon-nitrogen (but not peptide) bonds"/>
    <property type="evidence" value="ECO:0007669"/>
    <property type="project" value="InterPro"/>
</dbReference>
<evidence type="ECO:0000313" key="6">
    <source>
        <dbReference type="EMBL" id="QIG78846.1"/>
    </source>
</evidence>